<dbReference type="PANTHER" id="PTHR42933">
    <property type="entry name" value="SLR6095 PROTEIN"/>
    <property type="match status" value="1"/>
</dbReference>
<comment type="similarity">
    <text evidence="1">Belongs to the N(4)/N(6)-methyltransferase family.</text>
</comment>
<keyword evidence="11" id="KW-1185">Reference proteome</keyword>
<evidence type="ECO:0000256" key="6">
    <source>
        <dbReference type="ARBA" id="ARBA00022747"/>
    </source>
</evidence>
<evidence type="ECO:0000259" key="8">
    <source>
        <dbReference type="Pfam" id="PF02384"/>
    </source>
</evidence>
<keyword evidence="6" id="KW-0680">Restriction system</keyword>
<dbReference type="Proteomes" id="UP001500027">
    <property type="component" value="Unassembled WGS sequence"/>
</dbReference>
<evidence type="ECO:0000313" key="10">
    <source>
        <dbReference type="EMBL" id="GAA4268912.1"/>
    </source>
</evidence>
<keyword evidence="3 10" id="KW-0489">Methyltransferase</keyword>
<dbReference type="SUPFAM" id="SSF53335">
    <property type="entry name" value="S-adenosyl-L-methionine-dependent methyltransferases"/>
    <property type="match status" value="1"/>
</dbReference>
<gene>
    <name evidence="10" type="ORF">GCM10022257_10130</name>
</gene>
<dbReference type="EMBL" id="BAABAV010000001">
    <property type="protein sequence ID" value="GAA4268912.1"/>
    <property type="molecule type" value="Genomic_DNA"/>
</dbReference>
<accession>A0ABP8E9K8</accession>
<dbReference type="Gene3D" id="3.40.50.150">
    <property type="entry name" value="Vaccinia Virus protein VP39"/>
    <property type="match status" value="1"/>
</dbReference>
<dbReference type="EC" id="2.1.1.72" evidence="2"/>
<evidence type="ECO:0000256" key="5">
    <source>
        <dbReference type="ARBA" id="ARBA00022691"/>
    </source>
</evidence>
<evidence type="ECO:0000256" key="4">
    <source>
        <dbReference type="ARBA" id="ARBA00022679"/>
    </source>
</evidence>
<comment type="caution">
    <text evidence="10">The sequence shown here is derived from an EMBL/GenBank/DDBJ whole genome shotgun (WGS) entry which is preliminary data.</text>
</comment>
<dbReference type="Pfam" id="PF02384">
    <property type="entry name" value="N6_Mtase"/>
    <property type="match status" value="1"/>
</dbReference>
<reference evidence="11" key="1">
    <citation type="journal article" date="2019" name="Int. J. Syst. Evol. Microbiol.">
        <title>The Global Catalogue of Microorganisms (GCM) 10K type strain sequencing project: providing services to taxonomists for standard genome sequencing and annotation.</title>
        <authorList>
            <consortium name="The Broad Institute Genomics Platform"/>
            <consortium name="The Broad Institute Genome Sequencing Center for Infectious Disease"/>
            <person name="Wu L."/>
            <person name="Ma J."/>
        </authorList>
    </citation>
    <scope>NUCLEOTIDE SEQUENCE [LARGE SCALE GENOMIC DNA]</scope>
    <source>
        <strain evidence="11">JCM 17452</strain>
    </source>
</reference>
<feature type="domain" description="DNA methylase adenine-specific" evidence="8">
    <location>
        <begin position="326"/>
        <end position="496"/>
    </location>
</feature>
<comment type="catalytic activity">
    <reaction evidence="7">
        <text>a 2'-deoxyadenosine in DNA + S-adenosyl-L-methionine = an N(6)-methyl-2'-deoxyadenosine in DNA + S-adenosyl-L-homocysteine + H(+)</text>
        <dbReference type="Rhea" id="RHEA:15197"/>
        <dbReference type="Rhea" id="RHEA-COMP:12418"/>
        <dbReference type="Rhea" id="RHEA-COMP:12419"/>
        <dbReference type="ChEBI" id="CHEBI:15378"/>
        <dbReference type="ChEBI" id="CHEBI:57856"/>
        <dbReference type="ChEBI" id="CHEBI:59789"/>
        <dbReference type="ChEBI" id="CHEBI:90615"/>
        <dbReference type="ChEBI" id="CHEBI:90616"/>
        <dbReference type="EC" id="2.1.1.72"/>
    </reaction>
</comment>
<sequence length="1061" mass="121428">MNFSQTLTNYLSELHQEVLASQSGETTAELSFRTSLDNFFKNTASAIDSKIVTIPEPKNQNKLGRPDWRFHNEDSMGVYGYVEAKGIDSQNPINKEAYRNQVEKYLTLGNPVLLTDGIDFILFKPNGEEVNYSACQKPIDWNNLIPNTELETLFLTFFGQIGHRIISENQLVTEVAKRARLLTSEIQEFLNLEDDETENQTELNTVLLLRELKDTASSNHDRTLGDELNFSSFISQVLTFGLLYAHRIINSDLETPKIKYDRIHEFWFSVLDEKYTNNLIPFKTLVKGLESELNSDLSRLGLWYDDLRRLLAHIQLSDSQVVAPDFHELYEIFLSKYDPVTRFDYGAFYTPRVLAFYTVEFAKRLIQTSIPNVDLNTTGNKIIDPCCGTGTFIEAILNVITPNDKVELIGFEILPAPYALAQYRMSIINDAYPENVQIKLTNTLSDSLFELNTDPDSEDTNDLSKMLVKEQEEAYHLATPPLTLIIGNPPSSDSIFQIQNEGEIIKALINDFRPDANNRTSRQNTQKQLSNEFIKFLRWTADRALKSTPSIFVLILPSSFSKHPTYKFARKFLIEKFNEIWVLDFDSDLRTGTEDINLFDTQQGRLILAATFKEASSTPALINYNSITHLSKSDKVDFFNQTEIRLEDWERIDLDQDDYSLKPKMQFNKEAYNLFWPITDSNDTGIFLRHCSGLKLAPTHLLVHASSGQLKRRSKFISRAENDFENIKSRWYSGQRKIPNQSKITEGIRSKLGLAANSNNIENYSYRPFLETSVILNDELLTELQQLGGGGTRVRPEVRAAYSDDRVFGFIVSPAPEDLGDNLHKFASFCWNLPDNDLSKRGSARVFCNFFPEYKRKGEWNSANQNNINPVLVNMLSTEFDLPQDEIITLLTFYSYALLSSNLYLSSFEGALFGVAGNWPKIPITKDKSLFTSVSEFGSTLANIEKSSYTIPDITIEENEVLYHKYSFEENTICLKNESGGIVKQYTDIASDVIDFEISGYSVLKEWLKMHSFQYYRRSLQVDKLLELETLISKISLYIEKVVELDLEVEQVLSNELFSPN</sequence>
<dbReference type="PRINTS" id="PR00507">
    <property type="entry name" value="N12N6MTFRASE"/>
</dbReference>
<evidence type="ECO:0000256" key="1">
    <source>
        <dbReference type="ARBA" id="ARBA00006594"/>
    </source>
</evidence>
<dbReference type="PANTHER" id="PTHR42933:SF3">
    <property type="entry name" value="TYPE I RESTRICTION ENZYME MJAVIII METHYLASE SUBUNIT"/>
    <property type="match status" value="1"/>
</dbReference>
<name>A0ABP8E9K8_9FLAO</name>
<feature type="domain" description="Type ISP restriction-modification enzyme LLaBIII C-terminal specificity" evidence="9">
    <location>
        <begin position="686"/>
        <end position="1011"/>
    </location>
</feature>
<dbReference type="InterPro" id="IPR003356">
    <property type="entry name" value="DNA_methylase_A-5"/>
</dbReference>
<evidence type="ECO:0000256" key="2">
    <source>
        <dbReference type="ARBA" id="ARBA00011900"/>
    </source>
</evidence>
<dbReference type="GO" id="GO:0032259">
    <property type="term" value="P:methylation"/>
    <property type="evidence" value="ECO:0007669"/>
    <property type="project" value="UniProtKB-KW"/>
</dbReference>
<dbReference type="GO" id="GO:0008168">
    <property type="term" value="F:methyltransferase activity"/>
    <property type="evidence" value="ECO:0007669"/>
    <property type="project" value="UniProtKB-KW"/>
</dbReference>
<keyword evidence="4" id="KW-0808">Transferase</keyword>
<dbReference type="Pfam" id="PF18135">
    <property type="entry name" value="Type_ISP_C"/>
    <property type="match status" value="1"/>
</dbReference>
<evidence type="ECO:0000256" key="3">
    <source>
        <dbReference type="ARBA" id="ARBA00022603"/>
    </source>
</evidence>
<dbReference type="InterPro" id="IPR029063">
    <property type="entry name" value="SAM-dependent_MTases_sf"/>
</dbReference>
<organism evidence="10 11">
    <name type="scientific">Hyunsoonleella aestuarii</name>
    <dbReference type="NCBI Taxonomy" id="912802"/>
    <lineage>
        <taxon>Bacteria</taxon>
        <taxon>Pseudomonadati</taxon>
        <taxon>Bacteroidota</taxon>
        <taxon>Flavobacteriia</taxon>
        <taxon>Flavobacteriales</taxon>
        <taxon>Flavobacteriaceae</taxon>
    </lineage>
</organism>
<dbReference type="RefSeq" id="WP_139001160.1">
    <property type="nucleotide sequence ID" value="NZ_BAABAV010000001.1"/>
</dbReference>
<evidence type="ECO:0000256" key="7">
    <source>
        <dbReference type="ARBA" id="ARBA00047942"/>
    </source>
</evidence>
<dbReference type="InterPro" id="IPR041635">
    <property type="entry name" value="Type_ISP_LLaBIII_C"/>
</dbReference>
<keyword evidence="5" id="KW-0949">S-adenosyl-L-methionine</keyword>
<protein>
    <recommendedName>
        <fullName evidence="2">site-specific DNA-methyltransferase (adenine-specific)</fullName>
        <ecNumber evidence="2">2.1.1.72</ecNumber>
    </recommendedName>
</protein>
<evidence type="ECO:0000259" key="9">
    <source>
        <dbReference type="Pfam" id="PF18135"/>
    </source>
</evidence>
<evidence type="ECO:0000313" key="11">
    <source>
        <dbReference type="Proteomes" id="UP001500027"/>
    </source>
</evidence>
<dbReference type="InterPro" id="IPR051537">
    <property type="entry name" value="DNA_Adenine_Mtase"/>
</dbReference>
<proteinExistence type="inferred from homology"/>